<name>A0A523UX78_UNCT6</name>
<dbReference type="EMBL" id="SOJN01000038">
    <property type="protein sequence ID" value="TET46931.1"/>
    <property type="molecule type" value="Genomic_DNA"/>
</dbReference>
<dbReference type="SUPFAM" id="SSF101898">
    <property type="entry name" value="NHL repeat"/>
    <property type="match status" value="1"/>
</dbReference>
<dbReference type="InterPro" id="IPR001258">
    <property type="entry name" value="NHL_repeat"/>
</dbReference>
<dbReference type="PANTHER" id="PTHR24104">
    <property type="entry name" value="E3 UBIQUITIN-PROTEIN LIGASE NHLRC1-RELATED"/>
    <property type="match status" value="1"/>
</dbReference>
<dbReference type="PROSITE" id="PS51125">
    <property type="entry name" value="NHL"/>
    <property type="match status" value="1"/>
</dbReference>
<organism evidence="3 4">
    <name type="scientific">candidate division TA06 bacterium</name>
    <dbReference type="NCBI Taxonomy" id="2250710"/>
    <lineage>
        <taxon>Bacteria</taxon>
        <taxon>Bacteria division TA06</taxon>
    </lineage>
</organism>
<feature type="repeat" description="NHL" evidence="2">
    <location>
        <begin position="175"/>
        <end position="217"/>
    </location>
</feature>
<keyword evidence="1" id="KW-0677">Repeat</keyword>
<protein>
    <recommendedName>
        <fullName evidence="5">6-bladed beta-propeller</fullName>
    </recommendedName>
</protein>
<dbReference type="Gene3D" id="2.40.10.500">
    <property type="match status" value="1"/>
</dbReference>
<gene>
    <name evidence="3" type="ORF">E3J62_02915</name>
</gene>
<evidence type="ECO:0000313" key="4">
    <source>
        <dbReference type="Proteomes" id="UP000315525"/>
    </source>
</evidence>
<evidence type="ECO:0000256" key="2">
    <source>
        <dbReference type="PROSITE-ProRule" id="PRU00504"/>
    </source>
</evidence>
<evidence type="ECO:0008006" key="5">
    <source>
        <dbReference type="Google" id="ProtNLM"/>
    </source>
</evidence>
<accession>A0A523UX78</accession>
<dbReference type="AlphaFoldDB" id="A0A523UX78"/>
<evidence type="ECO:0000313" key="3">
    <source>
        <dbReference type="EMBL" id="TET46931.1"/>
    </source>
</evidence>
<proteinExistence type="predicted"/>
<dbReference type="CDD" id="cd05819">
    <property type="entry name" value="NHL"/>
    <property type="match status" value="1"/>
</dbReference>
<dbReference type="InterPro" id="IPR011042">
    <property type="entry name" value="6-blade_b-propeller_TolB-like"/>
</dbReference>
<dbReference type="Proteomes" id="UP000315525">
    <property type="component" value="Unassembled WGS sequence"/>
</dbReference>
<reference evidence="3 4" key="1">
    <citation type="submission" date="2019-03" db="EMBL/GenBank/DDBJ databases">
        <title>Metabolic potential of uncultured bacteria and archaea associated with petroleum seepage in deep-sea sediments.</title>
        <authorList>
            <person name="Dong X."/>
            <person name="Hubert C."/>
        </authorList>
    </citation>
    <scope>NUCLEOTIDE SEQUENCE [LARGE SCALE GENOMIC DNA]</scope>
    <source>
        <strain evidence="3">E44_bin18</strain>
    </source>
</reference>
<evidence type="ECO:0000256" key="1">
    <source>
        <dbReference type="ARBA" id="ARBA00022737"/>
    </source>
</evidence>
<sequence>MVEMRLKIVFLCLVVFLWGCGGTVTTVRRAARTPIGMVRVGTFGAEQLSSPMSICSDVYGDIYVGDGARVGVEKFGPDFSYKTEFGEFGHGDNQLLSPVDLSSDGFYIYVVDGRNERIARYDRYGGFSKLIVPVGADSFGSGWPVAVAVSKTGEMYIAETRPDQILALDEFGRLKFAFGHLGGISGLNRPTSIAVGPSSDIYVCDSGNRRVVIYDPFGGYLSEIGGLGDPSSVDVDESGNVFVSDLSDGTVVCFDQAGNRVTSLEGFLSPRAIEVRGDSTLLVVDTENGFVAIYKIYYR</sequence>
<dbReference type="GO" id="GO:0008270">
    <property type="term" value="F:zinc ion binding"/>
    <property type="evidence" value="ECO:0007669"/>
    <property type="project" value="UniProtKB-KW"/>
</dbReference>
<dbReference type="Pfam" id="PF01436">
    <property type="entry name" value="NHL"/>
    <property type="match status" value="1"/>
</dbReference>
<comment type="caution">
    <text evidence="3">The sequence shown here is derived from an EMBL/GenBank/DDBJ whole genome shotgun (WGS) entry which is preliminary data.</text>
</comment>
<dbReference type="InterPro" id="IPR050952">
    <property type="entry name" value="TRIM-NHL_E3_ligases"/>
</dbReference>
<dbReference type="PANTHER" id="PTHR24104:SF25">
    <property type="entry name" value="PROTEIN LIN-41"/>
    <property type="match status" value="1"/>
</dbReference>
<dbReference type="Gene3D" id="2.120.10.30">
    <property type="entry name" value="TolB, C-terminal domain"/>
    <property type="match status" value="1"/>
</dbReference>